<dbReference type="InterPro" id="IPR057436">
    <property type="entry name" value="5TMH_Lnb"/>
</dbReference>
<accession>A0A1M4UJ38</accession>
<dbReference type="Proteomes" id="UP000242857">
    <property type="component" value="Unassembled WGS sequence"/>
</dbReference>
<evidence type="ECO:0000313" key="6">
    <source>
        <dbReference type="Proteomes" id="UP000242857"/>
    </source>
</evidence>
<name>A0A1M4UJ38_9GAMM</name>
<evidence type="ECO:0000259" key="3">
    <source>
        <dbReference type="Pfam" id="PF13387"/>
    </source>
</evidence>
<dbReference type="RefSeq" id="WP_072755243.1">
    <property type="nucleotide sequence ID" value="NZ_FQUK01000008.1"/>
</dbReference>
<dbReference type="STRING" id="213588.SAMN02745204_00695"/>
<feature type="domain" description="Lnb-like transmembrane" evidence="4">
    <location>
        <begin position="274"/>
        <end position="376"/>
    </location>
</feature>
<keyword evidence="2" id="KW-0732">Signal</keyword>
<feature type="signal peptide" evidence="2">
    <location>
        <begin position="1"/>
        <end position="24"/>
    </location>
</feature>
<feature type="domain" description="Lnb N-terminal periplasmic" evidence="3">
    <location>
        <begin position="34"/>
        <end position="172"/>
    </location>
</feature>
<evidence type="ECO:0000256" key="1">
    <source>
        <dbReference type="SAM" id="Phobius"/>
    </source>
</evidence>
<reference evidence="6" key="1">
    <citation type="submission" date="2016-11" db="EMBL/GenBank/DDBJ databases">
        <authorList>
            <person name="Varghese N."/>
            <person name="Submissions S."/>
        </authorList>
    </citation>
    <scope>NUCLEOTIDE SEQUENCE [LARGE SCALE GENOMIC DNA]</scope>
    <source>
        <strain evidence="6">DSM 14834</strain>
    </source>
</reference>
<evidence type="ECO:0000259" key="4">
    <source>
        <dbReference type="Pfam" id="PF25221"/>
    </source>
</evidence>
<keyword evidence="6" id="KW-1185">Reference proteome</keyword>
<evidence type="ECO:0000256" key="2">
    <source>
        <dbReference type="SAM" id="SignalP"/>
    </source>
</evidence>
<feature type="transmembrane region" description="Helical" evidence="1">
    <location>
        <begin position="265"/>
        <end position="283"/>
    </location>
</feature>
<feature type="transmembrane region" description="Helical" evidence="1">
    <location>
        <begin position="326"/>
        <end position="344"/>
    </location>
</feature>
<dbReference type="Pfam" id="PF25221">
    <property type="entry name" value="5TMH_Lnb"/>
    <property type="match status" value="1"/>
</dbReference>
<dbReference type="InterPro" id="IPR025178">
    <property type="entry name" value="Lnb_N"/>
</dbReference>
<gene>
    <name evidence="5" type="ORF">SAMN02745204_00695</name>
</gene>
<dbReference type="Pfam" id="PF13387">
    <property type="entry name" value="Lnb_N"/>
    <property type="match status" value="1"/>
</dbReference>
<dbReference type="EMBL" id="FQUK01000008">
    <property type="protein sequence ID" value="SHE56563.1"/>
    <property type="molecule type" value="Genomic_DNA"/>
</dbReference>
<keyword evidence="1" id="KW-0812">Transmembrane</keyword>
<protein>
    <submittedName>
        <fullName evidence="5">Uncharacterized protein</fullName>
    </submittedName>
</protein>
<feature type="chain" id="PRO_5012612338" evidence="2">
    <location>
        <begin position="25"/>
        <end position="403"/>
    </location>
</feature>
<feature type="transmembrane region" description="Helical" evidence="1">
    <location>
        <begin position="356"/>
        <end position="375"/>
    </location>
</feature>
<sequence>MPTSKALRHTLALLLALLASIAWASPAQTVTATAPDTPRIGVITMGPGAIFWERFGHDAIVVEDPRSGTRTSYNFGFFDPDEPDFLSRFIAGQMRYRLVALPLQEDLAYYRQAGRGAKLQWLALTPAQARTLAQALAINARPENARYHYDYFTDNCATRVRDALDRTLDGALRRQLQGRSSGDTYRSEALRLAAPAPWMWLAFDIGLGPYADQPLSRWQQAFLPRRLADDLRKVNGTTGRPLVAAEETLLLQRLAPEPAERDWPVWPWLLTGVLLAGLVLATGDRHRRTLGALAGLLWLICGLVGLVLALGWALTEHQAMWANRNLLLFNPLCLLLLPAAWTLLRGRTPPRHTWGVLLSVAVLAALACLPLWLQVHPQRNGHWIALLLPLHAALARLWPRLSA</sequence>
<feature type="transmembrane region" description="Helical" evidence="1">
    <location>
        <begin position="290"/>
        <end position="314"/>
    </location>
</feature>
<organism evidence="5 6">
    <name type="scientific">Thermomonas hydrothermalis</name>
    <dbReference type="NCBI Taxonomy" id="213588"/>
    <lineage>
        <taxon>Bacteria</taxon>
        <taxon>Pseudomonadati</taxon>
        <taxon>Pseudomonadota</taxon>
        <taxon>Gammaproteobacteria</taxon>
        <taxon>Lysobacterales</taxon>
        <taxon>Lysobacteraceae</taxon>
        <taxon>Thermomonas</taxon>
    </lineage>
</organism>
<dbReference type="AlphaFoldDB" id="A0A1M4UJ38"/>
<evidence type="ECO:0000313" key="5">
    <source>
        <dbReference type="EMBL" id="SHE56563.1"/>
    </source>
</evidence>
<keyword evidence="1" id="KW-1133">Transmembrane helix</keyword>
<keyword evidence="1" id="KW-0472">Membrane</keyword>
<dbReference type="OrthoDB" id="319167at2"/>
<proteinExistence type="predicted"/>